<evidence type="ECO:0000313" key="3">
    <source>
        <dbReference type="EMBL" id="KZV06263.1"/>
    </source>
</evidence>
<reference evidence="4 5" key="1">
    <citation type="submission" date="2016-03" db="EMBL/GenBank/DDBJ databases">
        <title>Comparative genomics of 54 Lactobacillus plantarum strains reveals genomic uncoupling from niche constraints.</title>
        <authorList>
            <person name="Martino M.E."/>
        </authorList>
    </citation>
    <scope>NUCLEOTIDE SEQUENCE [LARGE SCALE GENOMIC DNA]</scope>
    <source>
        <strain evidence="2 5">19.1</strain>
        <strain evidence="3 4">NAB2</strain>
        <strain evidence="1 6">Nizo2260</strain>
    </source>
</reference>
<dbReference type="Proteomes" id="UP000076882">
    <property type="component" value="Unassembled WGS sequence"/>
</dbReference>
<dbReference type="AlphaFoldDB" id="A0A162GJ10"/>
<evidence type="ECO:0000313" key="2">
    <source>
        <dbReference type="EMBL" id="KZU95697.1"/>
    </source>
</evidence>
<dbReference type="Proteomes" id="UP000076872">
    <property type="component" value="Unassembled WGS sequence"/>
</dbReference>
<protein>
    <submittedName>
        <fullName evidence="2">Uncharacterized protein</fullName>
    </submittedName>
</protein>
<dbReference type="EMBL" id="LUWI01000022">
    <property type="protein sequence ID" value="KZU03686.1"/>
    <property type="molecule type" value="Genomic_DNA"/>
</dbReference>
<organism evidence="2 5">
    <name type="scientific">Lactiplantibacillus plantarum</name>
    <name type="common">Lactobacillus plantarum</name>
    <dbReference type="NCBI Taxonomy" id="1590"/>
    <lineage>
        <taxon>Bacteria</taxon>
        <taxon>Bacillati</taxon>
        <taxon>Bacillota</taxon>
        <taxon>Bacilli</taxon>
        <taxon>Lactobacillales</taxon>
        <taxon>Lactobacillaceae</taxon>
        <taxon>Lactiplantibacillus</taxon>
    </lineage>
</organism>
<evidence type="ECO:0000313" key="1">
    <source>
        <dbReference type="EMBL" id="KZU03686.1"/>
    </source>
</evidence>
<comment type="caution">
    <text evidence="2">The sequence shown here is derived from an EMBL/GenBank/DDBJ whole genome shotgun (WGS) entry which is preliminary data.</text>
</comment>
<sequence>MDGVIKCCDHYLAAIESRSTIILAPMIMMSYRLRQAVFNS</sequence>
<dbReference type="EMBL" id="LUXM01000025">
    <property type="protein sequence ID" value="KZU95697.1"/>
    <property type="molecule type" value="Genomic_DNA"/>
</dbReference>
<evidence type="ECO:0000313" key="5">
    <source>
        <dbReference type="Proteomes" id="UP000076882"/>
    </source>
</evidence>
<gene>
    <name evidence="2" type="ORF">Lp19_1286</name>
    <name evidence="3" type="ORF">NAB2_0131</name>
    <name evidence="1" type="ORF">Nizo2260_1926</name>
</gene>
<dbReference type="PATRIC" id="fig|1590.143.peg.1667"/>
<accession>A0A162GJ10</accession>
<proteinExistence type="predicted"/>
<name>A0A162GJ10_LACPN</name>
<evidence type="ECO:0000313" key="4">
    <source>
        <dbReference type="Proteomes" id="UP000076872"/>
    </source>
</evidence>
<evidence type="ECO:0000313" key="6">
    <source>
        <dbReference type="Proteomes" id="UP000076989"/>
    </source>
</evidence>
<dbReference type="EMBL" id="LUXO01000004">
    <property type="protein sequence ID" value="KZV06263.1"/>
    <property type="molecule type" value="Genomic_DNA"/>
</dbReference>
<dbReference type="Proteomes" id="UP000076989">
    <property type="component" value="Unassembled WGS sequence"/>
</dbReference>